<dbReference type="CDD" id="cd02440">
    <property type="entry name" value="AdoMet_MTases"/>
    <property type="match status" value="1"/>
</dbReference>
<dbReference type="SUPFAM" id="SSF53335">
    <property type="entry name" value="S-adenosyl-L-methionine-dependent methyltransferases"/>
    <property type="match status" value="1"/>
</dbReference>
<reference evidence="1 2" key="1">
    <citation type="submission" date="2018-10" db="EMBL/GenBank/DDBJ databases">
        <title>Genomic Encyclopedia of Archaeal and Bacterial Type Strains, Phase II (KMG-II): from individual species to whole genera.</title>
        <authorList>
            <person name="Goeker M."/>
        </authorList>
    </citation>
    <scope>NUCLEOTIDE SEQUENCE [LARGE SCALE GENOMIC DNA]</scope>
    <source>
        <strain evidence="1 2">DSM 14954</strain>
    </source>
</reference>
<dbReference type="OrthoDB" id="9800643at2"/>
<dbReference type="GO" id="GO:0008168">
    <property type="term" value="F:methyltransferase activity"/>
    <property type="evidence" value="ECO:0007669"/>
    <property type="project" value="UniProtKB-KW"/>
</dbReference>
<dbReference type="InterPro" id="IPR029063">
    <property type="entry name" value="SAM-dependent_MTases_sf"/>
</dbReference>
<organism evidence="1 2">
    <name type="scientific">Solirubrobacter pauli</name>
    <dbReference type="NCBI Taxonomy" id="166793"/>
    <lineage>
        <taxon>Bacteria</taxon>
        <taxon>Bacillati</taxon>
        <taxon>Actinomycetota</taxon>
        <taxon>Thermoleophilia</taxon>
        <taxon>Solirubrobacterales</taxon>
        <taxon>Solirubrobacteraceae</taxon>
        <taxon>Solirubrobacter</taxon>
    </lineage>
</organism>
<dbReference type="PANTHER" id="PTHR18895:SF74">
    <property type="entry name" value="MTRF1L RELEASE FACTOR GLUTAMINE METHYLTRANSFERASE"/>
    <property type="match status" value="1"/>
</dbReference>
<gene>
    <name evidence="1" type="ORF">C8N24_0450</name>
</gene>
<proteinExistence type="predicted"/>
<evidence type="ECO:0000313" key="2">
    <source>
        <dbReference type="Proteomes" id="UP000278962"/>
    </source>
</evidence>
<name>A0A660L6H8_9ACTN</name>
<dbReference type="Proteomes" id="UP000278962">
    <property type="component" value="Unassembled WGS sequence"/>
</dbReference>
<dbReference type="PANTHER" id="PTHR18895">
    <property type="entry name" value="HEMK METHYLTRANSFERASE"/>
    <property type="match status" value="1"/>
</dbReference>
<keyword evidence="1" id="KW-0489">Methyltransferase</keyword>
<sequence>MTAVDELVDLLMRNGFVAPEEEAAELRAAATQDGDLDALVARRLTGEPLAWITGSVEFCGRTIRIDEGVYVPRWHTESLAWRAVERMPRGGRGIDLCTGSGAVAAVLIAERDARMLATDLDAACVRCARRNGVEAVVADLFDGLPHDLVDVVTGVVPYVPTDDLPLLQRDTFAFETPLAYDGGADGLDIARRAVAGARERLRPGGALLLELGGRQADQLDLDGFADVSVLLDEEGDPRGIEATRR</sequence>
<accession>A0A660L6H8</accession>
<dbReference type="Gene3D" id="3.40.50.150">
    <property type="entry name" value="Vaccinia Virus protein VP39"/>
    <property type="match status" value="1"/>
</dbReference>
<keyword evidence="2" id="KW-1185">Reference proteome</keyword>
<keyword evidence="1" id="KW-0808">Transferase</keyword>
<evidence type="ECO:0000313" key="1">
    <source>
        <dbReference type="EMBL" id="RKQ90638.1"/>
    </source>
</evidence>
<protein>
    <submittedName>
        <fullName evidence="1">Release factor glutamine methyltransferase</fullName>
    </submittedName>
</protein>
<dbReference type="AlphaFoldDB" id="A0A660L6H8"/>
<dbReference type="InterPro" id="IPR050320">
    <property type="entry name" value="N5-glutamine_MTase"/>
</dbReference>
<dbReference type="GO" id="GO:0032259">
    <property type="term" value="P:methylation"/>
    <property type="evidence" value="ECO:0007669"/>
    <property type="project" value="UniProtKB-KW"/>
</dbReference>
<dbReference type="EMBL" id="RBIL01000001">
    <property type="protein sequence ID" value="RKQ90638.1"/>
    <property type="molecule type" value="Genomic_DNA"/>
</dbReference>
<comment type="caution">
    <text evidence="1">The sequence shown here is derived from an EMBL/GenBank/DDBJ whole genome shotgun (WGS) entry which is preliminary data.</text>
</comment>
<dbReference type="Gene3D" id="1.10.8.10">
    <property type="entry name" value="DNA helicase RuvA subunit, C-terminal domain"/>
    <property type="match status" value="1"/>
</dbReference>
<dbReference type="RefSeq" id="WP_147447573.1">
    <property type="nucleotide sequence ID" value="NZ_RBIL01000001.1"/>
</dbReference>